<keyword evidence="3" id="KW-1185">Reference proteome</keyword>
<feature type="transmembrane region" description="Helical" evidence="1">
    <location>
        <begin position="166"/>
        <end position="182"/>
    </location>
</feature>
<evidence type="ECO:0000313" key="3">
    <source>
        <dbReference type="Proteomes" id="UP000331127"/>
    </source>
</evidence>
<feature type="transmembrane region" description="Helical" evidence="1">
    <location>
        <begin position="124"/>
        <end position="146"/>
    </location>
</feature>
<keyword evidence="1" id="KW-0812">Transmembrane</keyword>
<protein>
    <submittedName>
        <fullName evidence="2">Membrane protein</fullName>
    </submittedName>
</protein>
<dbReference type="AlphaFoldDB" id="A0A5M3WPY8"/>
<organism evidence="2 3">
    <name type="scientific">Acrocarpospora macrocephala</name>
    <dbReference type="NCBI Taxonomy" id="150177"/>
    <lineage>
        <taxon>Bacteria</taxon>
        <taxon>Bacillati</taxon>
        <taxon>Actinomycetota</taxon>
        <taxon>Actinomycetes</taxon>
        <taxon>Streptosporangiales</taxon>
        <taxon>Streptosporangiaceae</taxon>
        <taxon>Acrocarpospora</taxon>
    </lineage>
</organism>
<feature type="transmembrane region" description="Helical" evidence="1">
    <location>
        <begin position="188"/>
        <end position="207"/>
    </location>
</feature>
<dbReference type="EMBL" id="BLAE01000026">
    <property type="protein sequence ID" value="GES11014.1"/>
    <property type="molecule type" value="Genomic_DNA"/>
</dbReference>
<accession>A0A5M3WPY8</accession>
<proteinExistence type="predicted"/>
<evidence type="ECO:0000256" key="1">
    <source>
        <dbReference type="SAM" id="Phobius"/>
    </source>
</evidence>
<feature type="transmembrane region" description="Helical" evidence="1">
    <location>
        <begin position="60"/>
        <end position="80"/>
    </location>
</feature>
<gene>
    <name evidence="2" type="ORF">Amac_046110</name>
</gene>
<keyword evidence="1" id="KW-0472">Membrane</keyword>
<evidence type="ECO:0000313" key="2">
    <source>
        <dbReference type="EMBL" id="GES11014.1"/>
    </source>
</evidence>
<dbReference type="Proteomes" id="UP000331127">
    <property type="component" value="Unassembled WGS sequence"/>
</dbReference>
<feature type="transmembrane region" description="Helical" evidence="1">
    <location>
        <begin position="20"/>
        <end position="40"/>
    </location>
</feature>
<feature type="transmembrane region" description="Helical" evidence="1">
    <location>
        <begin position="87"/>
        <end position="104"/>
    </location>
</feature>
<keyword evidence="1" id="KW-1133">Transmembrane helix</keyword>
<sequence length="256" mass="28168">MMGGAVRNWFLREIVDPGKLRLFCFFVAFILAFLFIRVSVRMIRAGVSWWPGNISPGGTHIHHVVFGLVFMCLGGIGGLAVTDSRSVTAALLAMLFGAGTALVLDEFALILRLQDVYWTEDGRLSVDAVFVAVALCGLALLGVSPFEVGQAFTADQSGRLLSRDEVVLVIGTNILFAALSLIKGKVWTGLLGIYLTPLALIGAIRLARPGSPWARWRYRSKPYKLARAQWRDRRIREPVQRVKRAVQDFLAGRPSA</sequence>
<comment type="caution">
    <text evidence="2">The sequence shown here is derived from an EMBL/GenBank/DDBJ whole genome shotgun (WGS) entry which is preliminary data.</text>
</comment>
<reference evidence="2 3" key="1">
    <citation type="submission" date="2019-10" db="EMBL/GenBank/DDBJ databases">
        <title>Whole genome shotgun sequence of Acrocarpospora macrocephala NBRC 16266.</title>
        <authorList>
            <person name="Ichikawa N."/>
            <person name="Kimura A."/>
            <person name="Kitahashi Y."/>
            <person name="Komaki H."/>
            <person name="Oguchi A."/>
        </authorList>
    </citation>
    <scope>NUCLEOTIDE SEQUENCE [LARGE SCALE GENOMIC DNA]</scope>
    <source>
        <strain evidence="2 3">NBRC 16266</strain>
    </source>
</reference>
<name>A0A5M3WPY8_9ACTN</name>